<reference evidence="3" key="1">
    <citation type="submission" date="2020-12" db="EMBL/GenBank/DDBJ databases">
        <title>Geomonas sp. Red875, isolated from river sediment.</title>
        <authorList>
            <person name="Xu Z."/>
            <person name="Zhang Z."/>
            <person name="Masuda Y."/>
            <person name="Itoh H."/>
            <person name="Senoo K."/>
        </authorList>
    </citation>
    <scope>NUCLEOTIDE SEQUENCE</scope>
    <source>
        <strain evidence="3">Red875</strain>
    </source>
</reference>
<dbReference type="AlphaFoldDB" id="A0A8J7IMU6"/>
<dbReference type="CDD" id="cd03801">
    <property type="entry name" value="GT4_PimA-like"/>
    <property type="match status" value="1"/>
</dbReference>
<gene>
    <name evidence="3" type="ORF">JFN93_05985</name>
</gene>
<evidence type="ECO:0000313" key="3">
    <source>
        <dbReference type="EMBL" id="MBJ6724248.1"/>
    </source>
</evidence>
<feature type="domain" description="Glycosyltransferase subfamily 4-like N-terminal" evidence="2">
    <location>
        <begin position="49"/>
        <end position="163"/>
    </location>
</feature>
<keyword evidence="4" id="KW-1185">Reference proteome</keyword>
<evidence type="ECO:0000259" key="2">
    <source>
        <dbReference type="Pfam" id="PF13439"/>
    </source>
</evidence>
<dbReference type="Proteomes" id="UP000636888">
    <property type="component" value="Unassembled WGS sequence"/>
</dbReference>
<dbReference type="InterPro" id="IPR001296">
    <property type="entry name" value="Glyco_trans_1"/>
</dbReference>
<dbReference type="EMBL" id="JAEMHM010000004">
    <property type="protein sequence ID" value="MBJ6724248.1"/>
    <property type="molecule type" value="Genomic_DNA"/>
</dbReference>
<dbReference type="PANTHER" id="PTHR12526:SF584">
    <property type="entry name" value="GLYCOSYLTRANSFERASE"/>
    <property type="match status" value="1"/>
</dbReference>
<dbReference type="InterPro" id="IPR028098">
    <property type="entry name" value="Glyco_trans_4-like_N"/>
</dbReference>
<evidence type="ECO:0000259" key="1">
    <source>
        <dbReference type="Pfam" id="PF00534"/>
    </source>
</evidence>
<sequence length="355" mass="38376">MDRTGKILMAGPSREGRGGITKVVNNWLEADYLAGFRLDYLATTAGEGGKLLPAVAAVARAARRLGEYDLLYIHSSSRSSFFRKSLIAWLGRLYGRRMILHIHPNHFLDFLAQARGVKRSYILATMAQFEAVVALNDEVAAVVRRLLPGRQVFVLPNPVDLNRFAAPAPERRDEATFLFLGSLLPAKGIYDLAAAVEILKGRGVRVRVNCFGASDGGAFAAHLARRGLGEISVGSWLGPDEVVRELKRCTALILPSHTEGLPNVVLEAMAARTPVLATSVGGLQDLLRDGENALVFAPADPESLADKIALSLADPALRRTVADRGFRDVAGRYDSAVLKKRFRSILEAVLGGAPC</sequence>
<dbReference type="Pfam" id="PF00534">
    <property type="entry name" value="Glycos_transf_1"/>
    <property type="match status" value="1"/>
</dbReference>
<dbReference type="Gene3D" id="3.40.50.2000">
    <property type="entry name" value="Glycogen Phosphorylase B"/>
    <property type="match status" value="2"/>
</dbReference>
<organism evidence="3 4">
    <name type="scientific">Geomesophilobacter sediminis</name>
    <dbReference type="NCBI Taxonomy" id="2798584"/>
    <lineage>
        <taxon>Bacteria</taxon>
        <taxon>Pseudomonadati</taxon>
        <taxon>Thermodesulfobacteriota</taxon>
        <taxon>Desulfuromonadia</taxon>
        <taxon>Geobacterales</taxon>
        <taxon>Geobacteraceae</taxon>
        <taxon>Geomesophilobacter</taxon>
    </lineage>
</organism>
<dbReference type="Pfam" id="PF13439">
    <property type="entry name" value="Glyco_transf_4"/>
    <property type="match status" value="1"/>
</dbReference>
<feature type="domain" description="Glycosyl transferase family 1" evidence="1">
    <location>
        <begin position="169"/>
        <end position="325"/>
    </location>
</feature>
<dbReference type="SUPFAM" id="SSF53756">
    <property type="entry name" value="UDP-Glycosyltransferase/glycogen phosphorylase"/>
    <property type="match status" value="1"/>
</dbReference>
<proteinExistence type="predicted"/>
<name>A0A8J7IMU6_9BACT</name>
<dbReference type="GO" id="GO:0016757">
    <property type="term" value="F:glycosyltransferase activity"/>
    <property type="evidence" value="ECO:0007669"/>
    <property type="project" value="InterPro"/>
</dbReference>
<dbReference type="RefSeq" id="WP_199383084.1">
    <property type="nucleotide sequence ID" value="NZ_JAEMHM010000004.1"/>
</dbReference>
<protein>
    <submittedName>
        <fullName evidence="3">Glycosyltransferase family 4 protein</fullName>
    </submittedName>
</protein>
<accession>A0A8J7IMU6</accession>
<dbReference type="PANTHER" id="PTHR12526">
    <property type="entry name" value="GLYCOSYLTRANSFERASE"/>
    <property type="match status" value="1"/>
</dbReference>
<evidence type="ECO:0000313" key="4">
    <source>
        <dbReference type="Proteomes" id="UP000636888"/>
    </source>
</evidence>
<comment type="caution">
    <text evidence="3">The sequence shown here is derived from an EMBL/GenBank/DDBJ whole genome shotgun (WGS) entry which is preliminary data.</text>
</comment>